<accession>A0AAE0ZHA0</accession>
<keyword evidence="3" id="KW-1185">Reference proteome</keyword>
<protein>
    <submittedName>
        <fullName evidence="2">Uncharacterized protein</fullName>
    </submittedName>
</protein>
<proteinExistence type="predicted"/>
<evidence type="ECO:0000313" key="3">
    <source>
        <dbReference type="Proteomes" id="UP001283361"/>
    </source>
</evidence>
<evidence type="ECO:0000313" key="2">
    <source>
        <dbReference type="EMBL" id="KAK3768746.1"/>
    </source>
</evidence>
<name>A0AAE0ZHA0_9GAST</name>
<feature type="compositionally biased region" description="Polar residues" evidence="1">
    <location>
        <begin position="1"/>
        <end position="18"/>
    </location>
</feature>
<comment type="caution">
    <text evidence="2">The sequence shown here is derived from an EMBL/GenBank/DDBJ whole genome shotgun (WGS) entry which is preliminary data.</text>
</comment>
<dbReference type="Proteomes" id="UP001283361">
    <property type="component" value="Unassembled WGS sequence"/>
</dbReference>
<feature type="region of interest" description="Disordered" evidence="1">
    <location>
        <begin position="1"/>
        <end position="30"/>
    </location>
</feature>
<reference evidence="2" key="1">
    <citation type="journal article" date="2023" name="G3 (Bethesda)">
        <title>A reference genome for the long-term kleptoplast-retaining sea slug Elysia crispata morphotype clarki.</title>
        <authorList>
            <person name="Eastman K.E."/>
            <person name="Pendleton A.L."/>
            <person name="Shaikh M.A."/>
            <person name="Suttiyut T."/>
            <person name="Ogas R."/>
            <person name="Tomko P."/>
            <person name="Gavelis G."/>
            <person name="Widhalm J.R."/>
            <person name="Wisecaver J.H."/>
        </authorList>
    </citation>
    <scope>NUCLEOTIDE SEQUENCE</scope>
    <source>
        <strain evidence="2">ECLA1</strain>
    </source>
</reference>
<evidence type="ECO:0000256" key="1">
    <source>
        <dbReference type="SAM" id="MobiDB-lite"/>
    </source>
</evidence>
<dbReference type="AlphaFoldDB" id="A0AAE0ZHA0"/>
<sequence>MLTPRSSEPLLTSAPTTSDKNHEPSTWLGDPVSRGSELLMFLYLYLPLPTPQPPLHTLNPKCSHQS</sequence>
<gene>
    <name evidence="2" type="ORF">RRG08_025989</name>
</gene>
<organism evidence="2 3">
    <name type="scientific">Elysia crispata</name>
    <name type="common">lettuce slug</name>
    <dbReference type="NCBI Taxonomy" id="231223"/>
    <lineage>
        <taxon>Eukaryota</taxon>
        <taxon>Metazoa</taxon>
        <taxon>Spiralia</taxon>
        <taxon>Lophotrochozoa</taxon>
        <taxon>Mollusca</taxon>
        <taxon>Gastropoda</taxon>
        <taxon>Heterobranchia</taxon>
        <taxon>Euthyneura</taxon>
        <taxon>Panpulmonata</taxon>
        <taxon>Sacoglossa</taxon>
        <taxon>Placobranchoidea</taxon>
        <taxon>Plakobranchidae</taxon>
        <taxon>Elysia</taxon>
    </lineage>
</organism>
<dbReference type="EMBL" id="JAWDGP010004021">
    <property type="protein sequence ID" value="KAK3768746.1"/>
    <property type="molecule type" value="Genomic_DNA"/>
</dbReference>